<proteinExistence type="predicted"/>
<feature type="compositionally biased region" description="Polar residues" evidence="2">
    <location>
        <begin position="151"/>
        <end position="162"/>
    </location>
</feature>
<keyword evidence="4" id="KW-1185">Reference proteome</keyword>
<feature type="region of interest" description="Disordered" evidence="2">
    <location>
        <begin position="71"/>
        <end position="178"/>
    </location>
</feature>
<feature type="compositionally biased region" description="Low complexity" evidence="2">
    <location>
        <begin position="416"/>
        <end position="429"/>
    </location>
</feature>
<feature type="compositionally biased region" description="Low complexity" evidence="2">
    <location>
        <begin position="95"/>
        <end position="108"/>
    </location>
</feature>
<feature type="compositionally biased region" description="Low complexity" evidence="2">
    <location>
        <begin position="384"/>
        <end position="407"/>
    </location>
</feature>
<reference evidence="3 4" key="1">
    <citation type="journal article" date="2016" name="Genome Biol. Evol.">
        <title>Divergent and convergent evolution of fungal pathogenicity.</title>
        <authorList>
            <person name="Shang Y."/>
            <person name="Xiao G."/>
            <person name="Zheng P."/>
            <person name="Cen K."/>
            <person name="Zhan S."/>
            <person name="Wang C."/>
        </authorList>
    </citation>
    <scope>NUCLEOTIDE SEQUENCE [LARGE SCALE GENOMIC DNA]</scope>
    <source>
        <strain evidence="3 4">RCEF 2490</strain>
    </source>
</reference>
<evidence type="ECO:0000313" key="3">
    <source>
        <dbReference type="EMBL" id="KZZ96815.1"/>
    </source>
</evidence>
<gene>
    <name evidence="3" type="ORF">AAL_04044</name>
</gene>
<feature type="region of interest" description="Disordered" evidence="2">
    <location>
        <begin position="197"/>
        <end position="494"/>
    </location>
</feature>
<protein>
    <submittedName>
        <fullName evidence="3">General negative regulator of transcription subunit 4</fullName>
    </submittedName>
</protein>
<dbReference type="Proteomes" id="UP000078544">
    <property type="component" value="Unassembled WGS sequence"/>
</dbReference>
<name>A0A168CN94_9HYPO</name>
<dbReference type="EMBL" id="AZGY01000007">
    <property type="protein sequence ID" value="KZZ96815.1"/>
    <property type="molecule type" value="Genomic_DNA"/>
</dbReference>
<evidence type="ECO:0000313" key="4">
    <source>
        <dbReference type="Proteomes" id="UP000078544"/>
    </source>
</evidence>
<accession>A0A168CN94</accession>
<dbReference type="STRING" id="1081109.A0A168CN94"/>
<feature type="compositionally biased region" description="Basic and acidic residues" evidence="2">
    <location>
        <begin position="432"/>
        <end position="459"/>
    </location>
</feature>
<feature type="compositionally biased region" description="Basic residues" evidence="2">
    <location>
        <begin position="373"/>
        <end position="383"/>
    </location>
</feature>
<sequence>MVCFLVDELMSLDEVTQSVDALVSEETQAGISKVQGRNAIYPGQFAPPGLASPSGTLNLNAYSHLSTTTLSKPEQHGHVGPAFPRVFPPPGLEQGTVTPERTPTRTVGVGAEATRIRVSSTTDSAKRTPLRAQDSKSKRPQLLQDEDFPALSSSRPDKVQNQTPAQPLIPTPKPTPAAKKGIEKVIDSAAMEADAVSPAAADLQMKSAGSQGQHGPAKTSTPLPETSKPAPQGTGVPGASSTFPPLPPPRATSPSPAQRSGARTLRVMSTPKTLESPALPSPVHSVASKAVSLTQRPDTPVSEMVSDTASVLSASVSLSRAGSPPPSKIGSAAVRNTTKSQQRKQRKEASKQETNTIAEPNKAEVEEHAPVIGRKKKQKKAKPAKAPSVQAPSVDSASAEAAATAEPMAPPPPSSSPRAKSTTTRTPSSGESHPKDKVTPPKKATKTESRSKEDQKAADKMLTPAPAPAPKSKQMGTAKPVSAQPIESENPADRQQFGPASVFAEIRDSLWTLQIEDLQIFRPVTSISVRPEMPKALHDTKLSRYCRDRACKCAEIQEEDLVALRAGRPVRKQFHVEGRRMLITPNGDCLRDMHPDEEDLFLALQAIVATTAEHPAAFVAPRHQPGSGAFSLIKGRAVPNGRPNIFPSSAQLTTQDPIGKLQREDALSYINQYVLPRLNLDATNMGLPKGVSPLRDAAAASLNALAPYFYGPDAAAGVGIYSAPDGGRSMTEYSSFSEAVPPADLNNLGAATSSKIVSTTLMKVEDAEARLAAARKETDKLEKELNALIKRNRRVLLGAAS</sequence>
<comment type="caution">
    <text evidence="3">The sequence shown here is derived from an EMBL/GenBank/DDBJ whole genome shotgun (WGS) entry which is preliminary data.</text>
</comment>
<organism evidence="3 4">
    <name type="scientific">Moelleriella libera RCEF 2490</name>
    <dbReference type="NCBI Taxonomy" id="1081109"/>
    <lineage>
        <taxon>Eukaryota</taxon>
        <taxon>Fungi</taxon>
        <taxon>Dikarya</taxon>
        <taxon>Ascomycota</taxon>
        <taxon>Pezizomycotina</taxon>
        <taxon>Sordariomycetes</taxon>
        <taxon>Hypocreomycetidae</taxon>
        <taxon>Hypocreales</taxon>
        <taxon>Clavicipitaceae</taxon>
        <taxon>Moelleriella</taxon>
    </lineage>
</organism>
<evidence type="ECO:0000256" key="1">
    <source>
        <dbReference type="SAM" id="Coils"/>
    </source>
</evidence>
<feature type="compositionally biased region" description="Low complexity" evidence="2">
    <location>
        <begin position="309"/>
        <end position="319"/>
    </location>
</feature>
<evidence type="ECO:0000256" key="2">
    <source>
        <dbReference type="SAM" id="MobiDB-lite"/>
    </source>
</evidence>
<keyword evidence="1" id="KW-0175">Coiled coil</keyword>
<feature type="coiled-coil region" evidence="1">
    <location>
        <begin position="757"/>
        <end position="791"/>
    </location>
</feature>
<dbReference type="OrthoDB" id="1923159at2759"/>
<feature type="compositionally biased region" description="Polar residues" evidence="2">
    <location>
        <begin position="207"/>
        <end position="224"/>
    </location>
</feature>
<dbReference type="AlphaFoldDB" id="A0A168CN94"/>